<dbReference type="AlphaFoldDB" id="A0A1Z3MM71"/>
<feature type="domain" description="HTH cro/C1-type" evidence="1">
    <location>
        <begin position="82"/>
        <end position="136"/>
    </location>
</feature>
<dbReference type="SMART" id="SM00530">
    <property type="entry name" value="HTH_XRE"/>
    <property type="match status" value="1"/>
</dbReference>
<proteinExistence type="predicted"/>
<organism evidence="2">
    <name type="scientific">Klebsiella oxytoca</name>
    <dbReference type="NCBI Taxonomy" id="571"/>
    <lineage>
        <taxon>Bacteria</taxon>
        <taxon>Pseudomonadati</taxon>
        <taxon>Pseudomonadota</taxon>
        <taxon>Gammaproteobacteria</taxon>
        <taxon>Enterobacterales</taxon>
        <taxon>Enterobacteriaceae</taxon>
        <taxon>Klebsiella/Raoultella group</taxon>
        <taxon>Klebsiella</taxon>
    </lineage>
</organism>
<dbReference type="PANTHER" id="PTHR40455">
    <property type="entry name" value="ANTITOXIN HIGA"/>
    <property type="match status" value="1"/>
</dbReference>
<dbReference type="SUPFAM" id="SSF47413">
    <property type="entry name" value="lambda repressor-like DNA-binding domains"/>
    <property type="match status" value="1"/>
</dbReference>
<dbReference type="InterPro" id="IPR001387">
    <property type="entry name" value="Cro/C1-type_HTH"/>
</dbReference>
<name>A0A1Z3MM71_KLEOX</name>
<dbReference type="PROSITE" id="PS50943">
    <property type="entry name" value="HTH_CROC1"/>
    <property type="match status" value="1"/>
</dbReference>
<evidence type="ECO:0000313" key="2">
    <source>
        <dbReference type="EMBL" id="ASD48865.1"/>
    </source>
</evidence>
<sequence>MISDANKAVNDLASIVPLLGGSSSRKDYEEARKLVEYLLEHDPDSPLVDILTARIDAWENNAVEFEEFNTRIEAGKNGVSLLRVLMQQRGFSQSDFENEIGNKSLVSRILSGERSLTLDHMRALANRFQGKRIKWLILPLHESETDRHLIGLSG</sequence>
<dbReference type="RefSeq" id="WP_019706021.1">
    <property type="nucleotide sequence ID" value="NZ_KY913898.1"/>
</dbReference>
<accession>A0A1Z3MM71</accession>
<keyword evidence="2" id="KW-0614">Plasmid</keyword>
<protein>
    <submittedName>
        <fullName evidence="2">Cytoplasmic protein</fullName>
    </submittedName>
</protein>
<dbReference type="InterPro" id="IPR010982">
    <property type="entry name" value="Lambda_DNA-bd_dom_sf"/>
</dbReference>
<evidence type="ECO:0000259" key="1">
    <source>
        <dbReference type="PROSITE" id="PS50943"/>
    </source>
</evidence>
<dbReference type="InterPro" id="IPR039060">
    <property type="entry name" value="Antitox_HigA"/>
</dbReference>
<dbReference type="GO" id="GO:0001046">
    <property type="term" value="F:core promoter sequence-specific DNA binding"/>
    <property type="evidence" value="ECO:0007669"/>
    <property type="project" value="TreeGrafter"/>
</dbReference>
<reference evidence="2" key="1">
    <citation type="submission" date="2017-04" db="EMBL/GenBank/DDBJ databases">
        <title>First report of Klebsiella oxytoca strain simultaneously producing NDM-1, IMP-4 and KPC-2 carbapenemases.</title>
        <authorList>
            <person name="Wang J."/>
            <person name="Li J."/>
            <person name="Yuan M."/>
            <person name="Chen H."/>
            <person name="Jia Y."/>
            <person name="Zhu X."/>
            <person name="Bai L."/>
            <person name="Bai X."/>
            <person name="Fanning S."/>
        </authorList>
    </citation>
    <scope>NUCLEOTIDE SEQUENCE</scope>
    <source>
        <strain evidence="2">PKOX3</strain>
        <plasmid evidence="2">p2-OXA</plasmid>
    </source>
</reference>
<dbReference type="GO" id="GO:0006355">
    <property type="term" value="P:regulation of DNA-templated transcription"/>
    <property type="evidence" value="ECO:0007669"/>
    <property type="project" value="InterPro"/>
</dbReference>
<geneLocation type="plasmid" evidence="2">
    <name>p2-OXA</name>
</geneLocation>
<dbReference type="EMBL" id="KY913898">
    <property type="protein sequence ID" value="ASD48865.1"/>
    <property type="molecule type" value="Genomic_DNA"/>
</dbReference>
<dbReference type="CDD" id="cd00093">
    <property type="entry name" value="HTH_XRE"/>
    <property type="match status" value="1"/>
</dbReference>
<dbReference type="Pfam" id="PF01381">
    <property type="entry name" value="HTH_3"/>
    <property type="match status" value="1"/>
</dbReference>
<dbReference type="PANTHER" id="PTHR40455:SF1">
    <property type="entry name" value="ANTITOXIN HIGA"/>
    <property type="match status" value="1"/>
</dbReference>
<dbReference type="Gene3D" id="1.10.260.40">
    <property type="entry name" value="lambda repressor-like DNA-binding domains"/>
    <property type="match status" value="1"/>
</dbReference>